<evidence type="ECO:0000313" key="2">
    <source>
        <dbReference type="Proteomes" id="UP001176429"/>
    </source>
</evidence>
<dbReference type="InterPro" id="IPR025365">
    <property type="entry name" value="DUF4269"/>
</dbReference>
<comment type="caution">
    <text evidence="1">The sequence shown here is derived from an EMBL/GenBank/DDBJ whole genome shotgun (WGS) entry which is preliminary data.</text>
</comment>
<dbReference type="Pfam" id="PF14091">
    <property type="entry name" value="DUF4269"/>
    <property type="match status" value="1"/>
</dbReference>
<name>A0ABT9B9V8_9BACT</name>
<organism evidence="1 2">
    <name type="scientific">Hymenobacter aranciens</name>
    <dbReference type="NCBI Taxonomy" id="3063996"/>
    <lineage>
        <taxon>Bacteria</taxon>
        <taxon>Pseudomonadati</taxon>
        <taxon>Bacteroidota</taxon>
        <taxon>Cytophagia</taxon>
        <taxon>Cytophagales</taxon>
        <taxon>Hymenobacteraceae</taxon>
        <taxon>Hymenobacter</taxon>
    </lineage>
</organism>
<proteinExistence type="predicted"/>
<dbReference type="Proteomes" id="UP001176429">
    <property type="component" value="Unassembled WGS sequence"/>
</dbReference>
<dbReference type="RefSeq" id="WP_305004791.1">
    <property type="nucleotide sequence ID" value="NZ_JAUQSY010000001.1"/>
</dbReference>
<sequence>MPDWFDLRYLLAGTARQQQAHATLHSLNLPGALLDFDPVLAGTIPLNIDVPGSDLDLICEVPAGAAPQFRQRLRDHYGTLPGFTLTEGIVNGIASTACNFRRPDFELEIFGQPRPVRQQHAYRHMVVEARVLALGGVLWQQAVRRLKAQGMKTEPAFAQLLGLTGDPYAALLTLEEWSDAALQALLERSGSTNSPQGFVLPL</sequence>
<accession>A0ABT9B9V8</accession>
<keyword evidence="2" id="KW-1185">Reference proteome</keyword>
<reference evidence="1" key="1">
    <citation type="submission" date="2023-07" db="EMBL/GenBank/DDBJ databases">
        <authorList>
            <person name="Kim M.K."/>
        </authorList>
    </citation>
    <scope>NUCLEOTIDE SEQUENCE</scope>
    <source>
        <strain evidence="1">ASUV-10-1</strain>
    </source>
</reference>
<protein>
    <submittedName>
        <fullName evidence="1">DUF4269 domain-containing protein</fullName>
    </submittedName>
</protein>
<evidence type="ECO:0000313" key="1">
    <source>
        <dbReference type="EMBL" id="MDO7873476.1"/>
    </source>
</evidence>
<dbReference type="EMBL" id="JAUQSY010000001">
    <property type="protein sequence ID" value="MDO7873476.1"/>
    <property type="molecule type" value="Genomic_DNA"/>
</dbReference>
<gene>
    <name evidence="1" type="ORF">Q5H93_01945</name>
</gene>